<dbReference type="GO" id="GO:0046872">
    <property type="term" value="F:metal ion binding"/>
    <property type="evidence" value="ECO:0007669"/>
    <property type="project" value="UniProtKB-KW"/>
</dbReference>
<dbReference type="RefSeq" id="WP_053781277.1">
    <property type="nucleotide sequence ID" value="NZ_LITU01000059.1"/>
</dbReference>
<dbReference type="SUPFAM" id="SSF52540">
    <property type="entry name" value="P-loop containing nucleoside triphosphate hydrolases"/>
    <property type="match status" value="1"/>
</dbReference>
<comment type="miscellaneous">
    <text evidence="14">Despite having conserved helicase domains, this subunit does not have helicase activity.</text>
</comment>
<dbReference type="EC" id="3.1.-.-" evidence="14"/>
<evidence type="ECO:0000256" key="4">
    <source>
        <dbReference type="ARBA" id="ARBA00022741"/>
    </source>
</evidence>
<keyword evidence="2 14" id="KW-0540">Nuclease</keyword>
<reference evidence="17 18" key="1">
    <citation type="submission" date="2015-08" db="EMBL/GenBank/DDBJ databases">
        <title>Draft genome sequence of cellulolytic and xylanolytic Paenibacillus sp. A59, isolated from a decaying forest soil from Patagonia, Argentina.</title>
        <authorList>
            <person name="Ghio S."/>
            <person name="Caceres A.M."/>
            <person name="Talia P."/>
            <person name="Grasso D."/>
            <person name="Campos E."/>
        </authorList>
    </citation>
    <scope>NUCLEOTIDE SEQUENCE [LARGE SCALE GENOMIC DNA]</scope>
    <source>
        <strain evidence="17 18">A59</strain>
    </source>
</reference>
<evidence type="ECO:0000256" key="11">
    <source>
        <dbReference type="ARBA" id="ARBA00023014"/>
    </source>
</evidence>
<comment type="similarity">
    <text evidence="14">Belongs to the helicase family. AddB/RexB type 1 subfamily.</text>
</comment>
<evidence type="ECO:0000256" key="6">
    <source>
        <dbReference type="ARBA" id="ARBA00022801"/>
    </source>
</evidence>
<dbReference type="GO" id="GO:0005524">
    <property type="term" value="F:ATP binding"/>
    <property type="evidence" value="ECO:0007669"/>
    <property type="project" value="UniProtKB-UniRule"/>
</dbReference>
<comment type="caution">
    <text evidence="17">The sequence shown here is derived from an EMBL/GenBank/DDBJ whole genome shotgun (WGS) entry which is preliminary data.</text>
</comment>
<evidence type="ECO:0000259" key="16">
    <source>
        <dbReference type="Pfam" id="PF21445"/>
    </source>
</evidence>
<evidence type="ECO:0000313" key="18">
    <source>
        <dbReference type="Proteomes" id="UP000037688"/>
    </source>
</evidence>
<protein>
    <recommendedName>
        <fullName evidence="14">ATP-dependent helicase/deoxyribonuclease subunit B</fullName>
        <ecNumber evidence="14">3.1.-.-</ecNumber>
    </recommendedName>
    <alternativeName>
        <fullName evidence="14">ATP-dependent helicase/nuclease subunit AddB</fullName>
    </alternativeName>
</protein>
<dbReference type="PANTHER" id="PTHR30591">
    <property type="entry name" value="RECBCD ENZYME SUBUNIT RECC"/>
    <property type="match status" value="1"/>
</dbReference>
<keyword evidence="7 14" id="KW-0347">Helicase</keyword>
<keyword evidence="12 14" id="KW-0238">DNA-binding</keyword>
<evidence type="ECO:0000313" key="17">
    <source>
        <dbReference type="EMBL" id="KOY15683.1"/>
    </source>
</evidence>
<keyword evidence="10 14" id="KW-0408">Iron</keyword>
<keyword evidence="9 14" id="KW-0067">ATP-binding</keyword>
<feature type="binding site" evidence="14">
    <location>
        <position position="1133"/>
    </location>
    <ligand>
        <name>[4Fe-4S] cluster</name>
        <dbReference type="ChEBI" id="CHEBI:49883"/>
    </ligand>
</feature>
<dbReference type="Pfam" id="PF21445">
    <property type="entry name" value="ADDB_N"/>
    <property type="match status" value="1"/>
</dbReference>
<dbReference type="AlphaFoldDB" id="A0A0M9BNB3"/>
<feature type="domain" description="PD-(D/E)XK endonuclease-like" evidence="15">
    <location>
        <begin position="793"/>
        <end position="1134"/>
    </location>
</feature>
<evidence type="ECO:0000256" key="14">
    <source>
        <dbReference type="HAMAP-Rule" id="MF_01452"/>
    </source>
</evidence>
<dbReference type="GO" id="GO:0008409">
    <property type="term" value="F:5'-3' exonuclease activity"/>
    <property type="evidence" value="ECO:0007669"/>
    <property type="project" value="UniProtKB-UniRule"/>
</dbReference>
<dbReference type="Gene3D" id="3.40.50.300">
    <property type="entry name" value="P-loop containing nucleotide triphosphate hydrolases"/>
    <property type="match status" value="4"/>
</dbReference>
<name>A0A0M9BNB3_9BACL</name>
<dbReference type="GO" id="GO:0004386">
    <property type="term" value="F:helicase activity"/>
    <property type="evidence" value="ECO:0007669"/>
    <property type="project" value="UniProtKB-KW"/>
</dbReference>
<evidence type="ECO:0000256" key="7">
    <source>
        <dbReference type="ARBA" id="ARBA00022806"/>
    </source>
</evidence>
<dbReference type="OrthoDB" id="9758506at2"/>
<sequence length="1168" mass="132130">MSVRFVIGRAGSGKSALITREITSLLQKEPQGKPLILLVPEQSSFRSEQSLVSSGAIKGTMRAEVLGFRRLAYRVMQEAGGSARIPIGAEGKKMLLYKVLQRRKEELKLFGASGSQLGFIGDLNDLYSEFKRYELDPTSLEEGLSAWNTSSSSAPILGDKLHDLLLIYRDYERELTELYIDDEDTLTELTERLSESTLLQDAQIWIDGFQGFTPQEMSVIGRLMLQASSVTIALTLDRAYDHGALPGELELFHPTASAYARLKGMAVDLGVLNETTVLQPEISPRYEGSPGLAHLEAGFDRRVRWMSEGRDAGVRLYAAENRRAEMEGALREMRRLAQDKGARYRDMAVLVRQLDTYADIAEPLFRDYGVPVFLDRRRNELHHPLSEFIRSALDIVRRRWRYEDVFRCVKTDLLLPRDGSITREDMDQLENYILACGIHGYRWTDGKPWKYVPSLSLEDNDQDVRSRGREQMLSLMEKCRTVIVDPLGAFEKRMSKAKTAKDQCAALYRLMEDAEIPWKLDHMSAEAKAQGDPERSREHRQMWGAVLDLLDQMVDMMGAERLDIDLFAGLMETGLTELKLGLVPPALDQVLVGSMDRTRLQDIKYVFILGAVDGELPAVPQDDGVLTEQERLLLTERGLGLGPGATRQMLDERFLIYTALTAASKQLWLSYPVADDEGKTLLPSEIVRHVRKMFGLHEQPLLAQPPVTDAEEIHWSYVIHPAQSLSYLIGQLRRWRRGEDISEMWWAIYNWHVSRETSRPQLEQLLGSVFYRNRALPLRTATSRRLYGTEVRTSVSRMERFVACAFSHFASHGLRLKERQLYRLQAPDIGQLFHAALSQLAIRLREQNRSWGSLSPEECRKEAEHTVEQIAPQLQGEILLSTKRYGYIFRKLKDIVSRASVILGEQSRRGSFEPIGLELDFGPGKPLPPLRFELENGCVMEIVGRIDRVDVAEGENGLLLRVIDYKSSQTDLKLHEVYYGLSLQMLTYLEVLLSAAEDWLGESAMPGGTLYFHVHNPLLQSANGMTSEQAGQELLKRFKMKGLLLADRDAIAQMDNTLDKGYSAIIPVALKADGSFYSSAAVATPEQWDTLLASVRSNIREIGTRITEGDVAIEPYRIQQEVACTFCPYKPVCQFDENIEGNEYNLLSKPGKQQIWDMLSQGKGGETS</sequence>
<proteinExistence type="inferred from homology"/>
<dbReference type="GO" id="GO:0051539">
    <property type="term" value="F:4 iron, 4 sulfur cluster binding"/>
    <property type="evidence" value="ECO:0007669"/>
    <property type="project" value="UniProtKB-KW"/>
</dbReference>
<evidence type="ECO:0000256" key="10">
    <source>
        <dbReference type="ARBA" id="ARBA00023004"/>
    </source>
</evidence>
<evidence type="ECO:0000256" key="8">
    <source>
        <dbReference type="ARBA" id="ARBA00022839"/>
    </source>
</evidence>
<keyword evidence="1 14" id="KW-0004">4Fe-4S</keyword>
<dbReference type="PANTHER" id="PTHR30591:SF1">
    <property type="entry name" value="RECBCD ENZYME SUBUNIT RECC"/>
    <property type="match status" value="1"/>
</dbReference>
<accession>A0A0M9BNB3</accession>
<dbReference type="GO" id="GO:0003690">
    <property type="term" value="F:double-stranded DNA binding"/>
    <property type="evidence" value="ECO:0007669"/>
    <property type="project" value="UniProtKB-UniRule"/>
</dbReference>
<dbReference type="Gene3D" id="3.90.320.10">
    <property type="match status" value="1"/>
</dbReference>
<feature type="binding site" evidence="14">
    <location>
        <position position="804"/>
    </location>
    <ligand>
        <name>[4Fe-4S] cluster</name>
        <dbReference type="ChEBI" id="CHEBI:49883"/>
    </ligand>
</feature>
<evidence type="ECO:0000256" key="13">
    <source>
        <dbReference type="ARBA" id="ARBA00023204"/>
    </source>
</evidence>
<feature type="binding site" evidence="14">
    <location>
        <position position="1127"/>
    </location>
    <ligand>
        <name>[4Fe-4S] cluster</name>
        <dbReference type="ChEBI" id="CHEBI:49883"/>
    </ligand>
</feature>
<evidence type="ECO:0000256" key="12">
    <source>
        <dbReference type="ARBA" id="ARBA00023125"/>
    </source>
</evidence>
<dbReference type="GO" id="GO:0000724">
    <property type="term" value="P:double-strand break repair via homologous recombination"/>
    <property type="evidence" value="ECO:0007669"/>
    <property type="project" value="UniProtKB-UniRule"/>
</dbReference>
<evidence type="ECO:0000256" key="2">
    <source>
        <dbReference type="ARBA" id="ARBA00022722"/>
    </source>
</evidence>
<dbReference type="Gene3D" id="6.10.140.1030">
    <property type="match status" value="1"/>
</dbReference>
<evidence type="ECO:0000256" key="9">
    <source>
        <dbReference type="ARBA" id="ARBA00022840"/>
    </source>
</evidence>
<evidence type="ECO:0000256" key="3">
    <source>
        <dbReference type="ARBA" id="ARBA00022723"/>
    </source>
</evidence>
<keyword evidence="13 14" id="KW-0234">DNA repair</keyword>
<comment type="cofactor">
    <cofactor evidence="14">
        <name>Mg(2+)</name>
        <dbReference type="ChEBI" id="CHEBI:18420"/>
    </cofactor>
</comment>
<dbReference type="EMBL" id="LITU01000059">
    <property type="protein sequence ID" value="KOY15683.1"/>
    <property type="molecule type" value="Genomic_DNA"/>
</dbReference>
<dbReference type="PATRIC" id="fig|1705561.3.peg.2595"/>
<keyword evidence="3 14" id="KW-0479">Metal-binding</keyword>
<keyword evidence="5 14" id="KW-0227">DNA damage</keyword>
<keyword evidence="6 14" id="KW-0378">Hydrolase</keyword>
<feature type="domain" description="ATP-dependent helicase/deoxyribonuclease subunit B N-terminal" evidence="16">
    <location>
        <begin position="5"/>
        <end position="296"/>
    </location>
</feature>
<dbReference type="HAMAP" id="MF_01452">
    <property type="entry name" value="AddB_type1"/>
    <property type="match status" value="1"/>
</dbReference>
<gene>
    <name evidence="14" type="primary">addB</name>
    <name evidence="17" type="ORF">AMS66_13415</name>
</gene>
<evidence type="ECO:0000259" key="15">
    <source>
        <dbReference type="Pfam" id="PF12705"/>
    </source>
</evidence>
<keyword evidence="8 14" id="KW-0269">Exonuclease</keyword>
<dbReference type="InterPro" id="IPR011604">
    <property type="entry name" value="PDDEXK-like_dom_sf"/>
</dbReference>
<feature type="binding site" evidence="14">
    <location>
        <position position="1124"/>
    </location>
    <ligand>
        <name>[4Fe-4S] cluster</name>
        <dbReference type="ChEBI" id="CHEBI:49883"/>
    </ligand>
</feature>
<dbReference type="InterPro" id="IPR049035">
    <property type="entry name" value="ADDB_N"/>
</dbReference>
<evidence type="ECO:0000256" key="5">
    <source>
        <dbReference type="ARBA" id="ARBA00022763"/>
    </source>
</evidence>
<keyword evidence="4 14" id="KW-0547">Nucleotide-binding</keyword>
<dbReference type="InterPro" id="IPR014140">
    <property type="entry name" value="DNA_helicase_suAddB"/>
</dbReference>
<dbReference type="InterPro" id="IPR038726">
    <property type="entry name" value="PDDEXK_AddAB-type"/>
</dbReference>
<organism evidence="17 18">
    <name type="scientific">Paenibacillus xylanivorans</name>
    <dbReference type="NCBI Taxonomy" id="1705561"/>
    <lineage>
        <taxon>Bacteria</taxon>
        <taxon>Bacillati</taxon>
        <taxon>Bacillota</taxon>
        <taxon>Bacilli</taxon>
        <taxon>Bacillales</taxon>
        <taxon>Paenibacillaceae</taxon>
        <taxon>Paenibacillus</taxon>
    </lineage>
</organism>
<comment type="subunit">
    <text evidence="14">Heterodimer of AddA and AddB.</text>
</comment>
<dbReference type="InterPro" id="IPR027417">
    <property type="entry name" value="P-loop_NTPase"/>
</dbReference>
<dbReference type="Proteomes" id="UP000037688">
    <property type="component" value="Unassembled WGS sequence"/>
</dbReference>
<keyword evidence="18" id="KW-1185">Reference proteome</keyword>
<comment type="cofactor">
    <cofactor evidence="14">
        <name>[4Fe-4S] cluster</name>
        <dbReference type="ChEBI" id="CHEBI:49883"/>
    </cofactor>
    <text evidence="14">Binds 1 [4Fe-4S] cluster.</text>
</comment>
<keyword evidence="11 14" id="KW-0411">Iron-sulfur</keyword>
<comment type="function">
    <text evidence="14">The heterodimer acts as both an ATP-dependent DNA helicase and an ATP-dependent, dual-direction single-stranded exonuclease. Recognizes the chi site generating a DNA molecule suitable for the initiation of homologous recombination. The AddB subunit has 5' -&gt; 3' nuclease activity but not helicase activity.</text>
</comment>
<dbReference type="Pfam" id="PF12705">
    <property type="entry name" value="PDDEXK_1"/>
    <property type="match status" value="1"/>
</dbReference>
<evidence type="ECO:0000256" key="1">
    <source>
        <dbReference type="ARBA" id="ARBA00022485"/>
    </source>
</evidence>
<dbReference type="NCBIfam" id="TIGR02773">
    <property type="entry name" value="addB_Gpos"/>
    <property type="match status" value="1"/>
</dbReference>